<evidence type="ECO:0000313" key="1">
    <source>
        <dbReference type="EMBL" id="JAG25805.1"/>
    </source>
</evidence>
<dbReference type="EMBL" id="GBHO01017799">
    <property type="protein sequence ID" value="JAG25805.1"/>
    <property type="molecule type" value="Transcribed_RNA"/>
</dbReference>
<dbReference type="AlphaFoldDB" id="A0A0A9Y8D9"/>
<keyword evidence="1" id="KW-0418">Kinase</keyword>
<keyword evidence="1" id="KW-0808">Transferase</keyword>
<proteinExistence type="predicted"/>
<feature type="non-terminal residue" evidence="1">
    <location>
        <position position="1"/>
    </location>
</feature>
<protein>
    <submittedName>
        <fullName evidence="1">Dephospho-CoA kinase</fullName>
    </submittedName>
</protein>
<name>A0A0A9Y8D9_LYGHE</name>
<accession>A0A0A9Y8D9</accession>
<sequence length="116" mass="12550">PFKDATCHRCGVKGHTAVVCRSTTVRVHAIEDDAHIYSDMVRTTKGNLNNSFLGDVNDACDQHVLFNQVVPAIVASGHSPYVVNIKIPYCPSPVPFLVDSGSGVTLVDRSVLPKDF</sequence>
<reference evidence="1" key="2">
    <citation type="submission" date="2014-07" db="EMBL/GenBank/DDBJ databases">
        <authorList>
            <person name="Hull J."/>
        </authorList>
    </citation>
    <scope>NUCLEOTIDE SEQUENCE</scope>
</reference>
<gene>
    <name evidence="1" type="primary">coaE_3</name>
    <name evidence="1" type="ORF">CM83_105819</name>
</gene>
<organism evidence="1">
    <name type="scientific">Lygus hesperus</name>
    <name type="common">Western plant bug</name>
    <dbReference type="NCBI Taxonomy" id="30085"/>
    <lineage>
        <taxon>Eukaryota</taxon>
        <taxon>Metazoa</taxon>
        <taxon>Ecdysozoa</taxon>
        <taxon>Arthropoda</taxon>
        <taxon>Hexapoda</taxon>
        <taxon>Insecta</taxon>
        <taxon>Pterygota</taxon>
        <taxon>Neoptera</taxon>
        <taxon>Paraneoptera</taxon>
        <taxon>Hemiptera</taxon>
        <taxon>Heteroptera</taxon>
        <taxon>Panheteroptera</taxon>
        <taxon>Cimicomorpha</taxon>
        <taxon>Miridae</taxon>
        <taxon>Mirini</taxon>
        <taxon>Lygus</taxon>
    </lineage>
</organism>
<reference evidence="1" key="1">
    <citation type="journal article" date="2014" name="PLoS ONE">
        <title>Transcriptome-Based Identification of ABC Transporters in the Western Tarnished Plant Bug Lygus hesperus.</title>
        <authorList>
            <person name="Hull J.J."/>
            <person name="Chaney K."/>
            <person name="Geib S.M."/>
            <person name="Fabrick J.A."/>
            <person name="Brent C.S."/>
            <person name="Walsh D."/>
            <person name="Lavine L.C."/>
        </authorList>
    </citation>
    <scope>NUCLEOTIDE SEQUENCE</scope>
</reference>
<feature type="non-terminal residue" evidence="1">
    <location>
        <position position="116"/>
    </location>
</feature>
<dbReference type="GO" id="GO:0016301">
    <property type="term" value="F:kinase activity"/>
    <property type="evidence" value="ECO:0007669"/>
    <property type="project" value="UniProtKB-KW"/>
</dbReference>